<dbReference type="GO" id="GO:0005886">
    <property type="term" value="C:plasma membrane"/>
    <property type="evidence" value="ECO:0007669"/>
    <property type="project" value="UniProtKB-SubCell"/>
</dbReference>
<keyword evidence="6" id="KW-1003">Cell membrane</keyword>
<evidence type="ECO:0000256" key="9">
    <source>
        <dbReference type="ARBA" id="ARBA00022737"/>
    </source>
</evidence>
<dbReference type="Gene3D" id="1.20.1280.290">
    <property type="match status" value="2"/>
</dbReference>
<evidence type="ECO:0000256" key="2">
    <source>
        <dbReference type="ARBA" id="ARBA00004653"/>
    </source>
</evidence>
<feature type="transmembrane region" description="Helical" evidence="13">
    <location>
        <begin position="145"/>
        <end position="163"/>
    </location>
</feature>
<dbReference type="InterPro" id="IPR047664">
    <property type="entry name" value="SWEET"/>
</dbReference>
<reference evidence="14" key="1">
    <citation type="submission" date="2012-08" db="EMBL/GenBank/DDBJ databases">
        <title>Comparative genomics of metastatic and non-metastatic Leishmania guyanensis provides insights into polygenic factors involved in Leishmania RNA virus infection.</title>
        <authorList>
            <person name="Smith D."/>
            <person name="Hertz-Fowler C."/>
            <person name="Martin R."/>
            <person name="Dickens N."/>
            <person name="Fasel N."/>
            <person name="Falquet L."/>
            <person name="Beverley S."/>
            <person name="Zangger H."/>
            <person name="Calderon-Copete S."/>
            <person name="Mottram J."/>
            <person name="Xenarios I."/>
        </authorList>
    </citation>
    <scope>NUCLEOTIDE SEQUENCE</scope>
    <source>
        <strain evidence="14">MHOM/BR/75/M4147/SSU:IR2SAT-LUC</strain>
    </source>
</reference>
<protein>
    <recommendedName>
        <fullName evidence="4">Sugar transporter SWEET1</fullName>
    </recommendedName>
</protein>
<evidence type="ECO:0000256" key="8">
    <source>
        <dbReference type="ARBA" id="ARBA00022692"/>
    </source>
</evidence>
<evidence type="ECO:0000256" key="1">
    <source>
        <dbReference type="ARBA" id="ARBA00004651"/>
    </source>
</evidence>
<dbReference type="FunFam" id="1.20.1280.290:FF:000004">
    <property type="entry name" value="Sugar transporter SWEET"/>
    <property type="match status" value="1"/>
</dbReference>
<dbReference type="AlphaFoldDB" id="A0A1E1J268"/>
<evidence type="ECO:0000256" key="4">
    <source>
        <dbReference type="ARBA" id="ARBA00021741"/>
    </source>
</evidence>
<feature type="transmembrane region" description="Helical" evidence="13">
    <location>
        <begin position="70"/>
        <end position="91"/>
    </location>
</feature>
<accession>A0A1E1J268</accession>
<feature type="transmembrane region" description="Helical" evidence="13">
    <location>
        <begin position="6"/>
        <end position="25"/>
    </location>
</feature>
<evidence type="ECO:0000256" key="3">
    <source>
        <dbReference type="ARBA" id="ARBA00007809"/>
    </source>
</evidence>
<keyword evidence="7" id="KW-0762">Sugar transport</keyword>
<keyword evidence="11" id="KW-0333">Golgi apparatus</keyword>
<dbReference type="GO" id="GO:0000139">
    <property type="term" value="C:Golgi membrane"/>
    <property type="evidence" value="ECO:0007669"/>
    <property type="project" value="UniProtKB-SubCell"/>
</dbReference>
<keyword evidence="10 13" id="KW-1133">Transmembrane helix</keyword>
<feature type="transmembrane region" description="Helical" evidence="13">
    <location>
        <begin position="175"/>
        <end position="196"/>
    </location>
</feature>
<evidence type="ECO:0000313" key="14">
    <source>
        <dbReference type="EMBL" id="CCM16867.1"/>
    </source>
</evidence>
<comment type="similarity">
    <text evidence="3">Belongs to the SWEET sugar transporter family.</text>
</comment>
<dbReference type="Pfam" id="PF03083">
    <property type="entry name" value="MtN3_slv"/>
    <property type="match status" value="2"/>
</dbReference>
<evidence type="ECO:0000256" key="13">
    <source>
        <dbReference type="SAM" id="Phobius"/>
    </source>
</evidence>
<dbReference type="PANTHER" id="PTHR10791:SF30">
    <property type="entry name" value="SUGAR TRANSPORTER SWEET1"/>
    <property type="match status" value="1"/>
</dbReference>
<evidence type="ECO:0000256" key="7">
    <source>
        <dbReference type="ARBA" id="ARBA00022597"/>
    </source>
</evidence>
<name>A0A1E1J268_LEIGU</name>
<organism evidence="14">
    <name type="scientific">Leishmania guyanensis</name>
    <dbReference type="NCBI Taxonomy" id="5670"/>
    <lineage>
        <taxon>Eukaryota</taxon>
        <taxon>Discoba</taxon>
        <taxon>Euglenozoa</taxon>
        <taxon>Kinetoplastea</taxon>
        <taxon>Metakinetoplastina</taxon>
        <taxon>Trypanosomatida</taxon>
        <taxon>Trypanosomatidae</taxon>
        <taxon>Leishmaniinae</taxon>
        <taxon>Leishmania</taxon>
        <taxon>Leishmania guyanensis species complex</taxon>
    </lineage>
</organism>
<dbReference type="FunFam" id="1.20.1280.290:FF:000056">
    <property type="entry name" value="Sugar transporter SWEET1"/>
    <property type="match status" value="1"/>
</dbReference>
<evidence type="ECO:0000256" key="10">
    <source>
        <dbReference type="ARBA" id="ARBA00022989"/>
    </source>
</evidence>
<evidence type="ECO:0000256" key="5">
    <source>
        <dbReference type="ARBA" id="ARBA00022448"/>
    </source>
</evidence>
<comment type="subcellular location">
    <subcellularLocation>
        <location evidence="1">Cell membrane</location>
        <topology evidence="1">Multi-pass membrane protein</topology>
    </subcellularLocation>
    <subcellularLocation>
        <location evidence="2">Golgi apparatus membrane</location>
        <topology evidence="2">Multi-pass membrane protein</topology>
    </subcellularLocation>
</comment>
<keyword evidence="8 13" id="KW-0812">Transmembrane</keyword>
<proteinExistence type="inferred from homology"/>
<keyword evidence="5" id="KW-0813">Transport</keyword>
<feature type="transmembrane region" description="Helical" evidence="13">
    <location>
        <begin position="111"/>
        <end position="133"/>
    </location>
</feature>
<keyword evidence="9" id="KW-0677">Repeat</keyword>
<evidence type="ECO:0000256" key="12">
    <source>
        <dbReference type="ARBA" id="ARBA00023136"/>
    </source>
</evidence>
<evidence type="ECO:0000256" key="6">
    <source>
        <dbReference type="ARBA" id="ARBA00022475"/>
    </source>
</evidence>
<feature type="transmembrane region" description="Helical" evidence="13">
    <location>
        <begin position="202"/>
        <end position="224"/>
    </location>
</feature>
<evidence type="ECO:0000256" key="11">
    <source>
        <dbReference type="ARBA" id="ARBA00023034"/>
    </source>
</evidence>
<dbReference type="PANTHER" id="PTHR10791">
    <property type="entry name" value="RAG1-ACTIVATING PROTEIN 1"/>
    <property type="match status" value="1"/>
</dbReference>
<dbReference type="EMBL" id="CALQ01001177">
    <property type="protein sequence ID" value="CCM16867.1"/>
    <property type="molecule type" value="Genomic_DNA"/>
</dbReference>
<dbReference type="InterPro" id="IPR004316">
    <property type="entry name" value="SWEET_rpt"/>
</dbReference>
<sequence>MMSTFTVIYNFVTYTASGFSVMMNVSPLLTIRRLEQSGTVGASTITFYGAQMYSAITWASYGVFSTSYPLLISNTLGNTVSTYCSLVFLAVARREEKSGRTLQSTTYSKSVMTYVFFFLLCAAHLLLSIIIIISGRPEAAKTITGYEGCVAIIVMLSSPLMAFKHIVATKNAEVLAPAMVGCAFFNSLLWLIAGLMTGDAFIVAPNVPCLLACCVQVALLVIYGRRPTAPKEMREGIAPTPFG</sequence>
<gene>
    <name evidence="14" type="primary">LgM4147LRVhigh.28.01530.00310</name>
    <name evidence="14" type="ORF">BN36_2843690</name>
</gene>
<dbReference type="GO" id="GO:0051119">
    <property type="term" value="F:sugar transmembrane transporter activity"/>
    <property type="evidence" value="ECO:0007669"/>
    <property type="project" value="InterPro"/>
</dbReference>
<keyword evidence="12 13" id="KW-0472">Membrane</keyword>